<dbReference type="EC" id="3.1.1.-" evidence="6"/>
<gene>
    <name evidence="8" type="ORF">O3G_MSEX009167</name>
</gene>
<reference evidence="8" key="1">
    <citation type="journal article" date="2016" name="Insect Biochem. Mol. Biol.">
        <title>Multifaceted biological insights from a draft genome sequence of the tobacco hornworm moth, Manduca sexta.</title>
        <authorList>
            <person name="Kanost M.R."/>
            <person name="Arrese E.L."/>
            <person name="Cao X."/>
            <person name="Chen Y.R."/>
            <person name="Chellapilla S."/>
            <person name="Goldsmith M.R."/>
            <person name="Grosse-Wilde E."/>
            <person name="Heckel D.G."/>
            <person name="Herndon N."/>
            <person name="Jiang H."/>
            <person name="Papanicolaou A."/>
            <person name="Qu J."/>
            <person name="Soulages J.L."/>
            <person name="Vogel H."/>
            <person name="Walters J."/>
            <person name="Waterhouse R.M."/>
            <person name="Ahn S.J."/>
            <person name="Almeida F.C."/>
            <person name="An C."/>
            <person name="Aqrawi P."/>
            <person name="Bretschneider A."/>
            <person name="Bryant W.B."/>
            <person name="Bucks S."/>
            <person name="Chao H."/>
            <person name="Chevignon G."/>
            <person name="Christen J.M."/>
            <person name="Clarke D.F."/>
            <person name="Dittmer N.T."/>
            <person name="Ferguson L.C.F."/>
            <person name="Garavelou S."/>
            <person name="Gordon K.H.J."/>
            <person name="Gunaratna R.T."/>
            <person name="Han Y."/>
            <person name="Hauser F."/>
            <person name="He Y."/>
            <person name="Heidel-Fischer H."/>
            <person name="Hirsh A."/>
            <person name="Hu Y."/>
            <person name="Jiang H."/>
            <person name="Kalra D."/>
            <person name="Klinner C."/>
            <person name="Konig C."/>
            <person name="Kovar C."/>
            <person name="Kroll A.R."/>
            <person name="Kuwar S.S."/>
            <person name="Lee S.L."/>
            <person name="Lehman R."/>
            <person name="Li K."/>
            <person name="Li Z."/>
            <person name="Liang H."/>
            <person name="Lovelace S."/>
            <person name="Lu Z."/>
            <person name="Mansfield J.H."/>
            <person name="McCulloch K.J."/>
            <person name="Mathew T."/>
            <person name="Morton B."/>
            <person name="Muzny D.M."/>
            <person name="Neunemann D."/>
            <person name="Ongeri F."/>
            <person name="Pauchet Y."/>
            <person name="Pu L.L."/>
            <person name="Pyrousis I."/>
            <person name="Rao X.J."/>
            <person name="Redding A."/>
            <person name="Roesel C."/>
            <person name="Sanchez-Gracia A."/>
            <person name="Schaack S."/>
            <person name="Shukla A."/>
            <person name="Tetreau G."/>
            <person name="Wang Y."/>
            <person name="Xiong G.H."/>
            <person name="Traut W."/>
            <person name="Walsh T.K."/>
            <person name="Worley K.C."/>
            <person name="Wu D."/>
            <person name="Wu W."/>
            <person name="Wu Y.Q."/>
            <person name="Zhang X."/>
            <person name="Zou Z."/>
            <person name="Zucker H."/>
            <person name="Briscoe A.D."/>
            <person name="Burmester T."/>
            <person name="Clem R.J."/>
            <person name="Feyereisen R."/>
            <person name="Grimmelikhuijzen C.J.P."/>
            <person name="Hamodrakas S.J."/>
            <person name="Hansson B.S."/>
            <person name="Huguet E."/>
            <person name="Jermiin L.S."/>
            <person name="Lan Q."/>
            <person name="Lehman H.K."/>
            <person name="Lorenzen M."/>
            <person name="Merzendorfer H."/>
            <person name="Michalopoulos I."/>
            <person name="Morton D.B."/>
            <person name="Muthukrishnan S."/>
            <person name="Oakeshott J.G."/>
            <person name="Palmer W."/>
            <person name="Park Y."/>
            <person name="Passarelli A.L."/>
            <person name="Rozas J."/>
            <person name="Schwartz L.M."/>
            <person name="Smith W."/>
            <person name="Southgate A."/>
            <person name="Vilcinskas A."/>
            <person name="Vogt R."/>
            <person name="Wang P."/>
            <person name="Werren J."/>
            <person name="Yu X.Q."/>
            <person name="Zhou J.J."/>
            <person name="Brown S.J."/>
            <person name="Scherer S.E."/>
            <person name="Richards S."/>
            <person name="Blissard G.W."/>
        </authorList>
    </citation>
    <scope>NUCLEOTIDE SEQUENCE</scope>
</reference>
<comment type="caution">
    <text evidence="8">The sequence shown here is derived from an EMBL/GenBank/DDBJ whole genome shotgun (WGS) entry which is preliminary data.</text>
</comment>
<evidence type="ECO:0000256" key="6">
    <source>
        <dbReference type="RuleBase" id="RU361235"/>
    </source>
</evidence>
<protein>
    <recommendedName>
        <fullName evidence="6">Carboxylic ester hydrolase</fullName>
        <ecNumber evidence="6">3.1.1.-</ecNumber>
    </recommendedName>
</protein>
<dbReference type="Proteomes" id="UP000791440">
    <property type="component" value="Unassembled WGS sequence"/>
</dbReference>
<name>A0A921ZCB5_MANSE</name>
<feature type="domain" description="Carboxylesterase type B" evidence="7">
    <location>
        <begin position="1"/>
        <end position="418"/>
    </location>
</feature>
<dbReference type="PANTHER" id="PTHR43142">
    <property type="entry name" value="CARBOXYLIC ESTER HYDROLASE"/>
    <property type="match status" value="1"/>
</dbReference>
<dbReference type="PROSITE" id="PS00122">
    <property type="entry name" value="CARBOXYLESTERASE_B_1"/>
    <property type="match status" value="1"/>
</dbReference>
<keyword evidence="9" id="KW-1185">Reference proteome</keyword>
<keyword evidence="4" id="KW-1015">Disulfide bond</keyword>
<evidence type="ECO:0000259" key="7">
    <source>
        <dbReference type="Pfam" id="PF00135"/>
    </source>
</evidence>
<keyword evidence="5" id="KW-0325">Glycoprotein</keyword>
<evidence type="ECO:0000256" key="3">
    <source>
        <dbReference type="ARBA" id="ARBA00022801"/>
    </source>
</evidence>
<reference evidence="8" key="2">
    <citation type="submission" date="2020-12" db="EMBL/GenBank/DDBJ databases">
        <authorList>
            <person name="Kanost M."/>
        </authorList>
    </citation>
    <scope>NUCLEOTIDE SEQUENCE</scope>
</reference>
<dbReference type="Pfam" id="PF00135">
    <property type="entry name" value="COesterase"/>
    <property type="match status" value="1"/>
</dbReference>
<dbReference type="EMBL" id="JH668489">
    <property type="protein sequence ID" value="KAG6455367.1"/>
    <property type="molecule type" value="Genomic_DNA"/>
</dbReference>
<dbReference type="InterPro" id="IPR019826">
    <property type="entry name" value="Carboxylesterase_B_AS"/>
</dbReference>
<comment type="similarity">
    <text evidence="1 6">Belongs to the type-B carboxylesterase/lipase family.</text>
</comment>
<dbReference type="GO" id="GO:0052689">
    <property type="term" value="F:carboxylic ester hydrolase activity"/>
    <property type="evidence" value="ECO:0007669"/>
    <property type="project" value="UniProtKB-KW"/>
</dbReference>
<evidence type="ECO:0000256" key="5">
    <source>
        <dbReference type="ARBA" id="ARBA00023180"/>
    </source>
</evidence>
<evidence type="ECO:0000313" key="8">
    <source>
        <dbReference type="EMBL" id="KAG6455367.1"/>
    </source>
</evidence>
<sequence>MFYVHGGAFLLGSGGKMLLGPDLLLKHDVILVTFNYRLGALGFLCLGIEEVPGNAGLKDQIAALKWVQRNIAVFGGDPDNVTIFGHSAGGASVALLLASEATNGLFKKVIVQSGSSLANWAINPKPVEIAKSIAKQLLSLDTDDPLELYEFYKNVPYNDLIESTANIPIGKLLALNLLHLPCVEKEFRGIEPAITDSPYNLLNKNPKNISVIYGSTDKEGLFFISEETEDSLKNANEKHLFGNDLLFKNEDEANRVSQKVKQFYFGMEDISFKTKMNLSDIFSHLYFEVPAILESNILKSRVEAPIFNYYFTYSGGRNMVKERTGFGNVTGACHGDDILYLFHALIWPYRIKQKDHIMINWLTKMWTNFAKFGNPTPHQDNDLPVKWEPSTRNKWNFLHIGDELKMGPLPNPDSYNLWKDIYEEYRNINFTKV</sequence>
<evidence type="ECO:0000256" key="1">
    <source>
        <dbReference type="ARBA" id="ARBA00005964"/>
    </source>
</evidence>
<accession>A0A921ZCB5</accession>
<dbReference type="InterPro" id="IPR002018">
    <property type="entry name" value="CarbesteraseB"/>
</dbReference>
<dbReference type="PANTHER" id="PTHR43142:SF1">
    <property type="entry name" value="CARBOXYLIC ESTER HYDROLASE"/>
    <property type="match status" value="1"/>
</dbReference>
<evidence type="ECO:0000256" key="2">
    <source>
        <dbReference type="ARBA" id="ARBA00022487"/>
    </source>
</evidence>
<proteinExistence type="inferred from homology"/>
<dbReference type="AlphaFoldDB" id="A0A921ZCB5"/>
<evidence type="ECO:0000313" key="9">
    <source>
        <dbReference type="Proteomes" id="UP000791440"/>
    </source>
</evidence>
<keyword evidence="2" id="KW-0719">Serine esterase</keyword>
<keyword evidence="3 6" id="KW-0378">Hydrolase</keyword>
<organism evidence="8 9">
    <name type="scientific">Manduca sexta</name>
    <name type="common">Tobacco hawkmoth</name>
    <name type="synonym">Tobacco hornworm</name>
    <dbReference type="NCBI Taxonomy" id="7130"/>
    <lineage>
        <taxon>Eukaryota</taxon>
        <taxon>Metazoa</taxon>
        <taxon>Ecdysozoa</taxon>
        <taxon>Arthropoda</taxon>
        <taxon>Hexapoda</taxon>
        <taxon>Insecta</taxon>
        <taxon>Pterygota</taxon>
        <taxon>Neoptera</taxon>
        <taxon>Endopterygota</taxon>
        <taxon>Lepidoptera</taxon>
        <taxon>Glossata</taxon>
        <taxon>Ditrysia</taxon>
        <taxon>Bombycoidea</taxon>
        <taxon>Sphingidae</taxon>
        <taxon>Sphinginae</taxon>
        <taxon>Sphingini</taxon>
        <taxon>Manduca</taxon>
    </lineage>
</organism>
<evidence type="ECO:0000256" key="4">
    <source>
        <dbReference type="ARBA" id="ARBA00023157"/>
    </source>
</evidence>